<reference evidence="1 2" key="1">
    <citation type="submission" date="2020-07" db="EMBL/GenBank/DDBJ databases">
        <authorList>
            <person name="Xu S."/>
            <person name="Li A."/>
        </authorList>
    </citation>
    <scope>NUCLEOTIDE SEQUENCE [LARGE SCALE GENOMIC DNA]</scope>
    <source>
        <strain evidence="1 2">SG-8</strain>
    </source>
</reference>
<evidence type="ECO:0000313" key="2">
    <source>
        <dbReference type="Proteomes" id="UP000552587"/>
    </source>
</evidence>
<dbReference type="EMBL" id="JACHTE010000008">
    <property type="protein sequence ID" value="MBB1089130.1"/>
    <property type="molecule type" value="Genomic_DNA"/>
</dbReference>
<organism evidence="1 2">
    <name type="scientific">Marilutibacter penaei</name>
    <dbReference type="NCBI Taxonomy" id="2759900"/>
    <lineage>
        <taxon>Bacteria</taxon>
        <taxon>Pseudomonadati</taxon>
        <taxon>Pseudomonadota</taxon>
        <taxon>Gammaproteobacteria</taxon>
        <taxon>Lysobacterales</taxon>
        <taxon>Lysobacteraceae</taxon>
        <taxon>Marilutibacter</taxon>
    </lineage>
</organism>
<dbReference type="InterPro" id="IPR037079">
    <property type="entry name" value="AF2212/PG0164-like_sf"/>
</dbReference>
<dbReference type="Gene3D" id="2.40.30.100">
    <property type="entry name" value="AF2212/PG0164-like"/>
    <property type="match status" value="1"/>
</dbReference>
<dbReference type="Pfam" id="PF13376">
    <property type="entry name" value="OmdA"/>
    <property type="match status" value="1"/>
</dbReference>
<accession>A0A7W3YFA4</accession>
<gene>
    <name evidence="1" type="ORF">H4F99_11625</name>
</gene>
<dbReference type="AlphaFoldDB" id="A0A7W3YFA4"/>
<proteinExistence type="predicted"/>
<comment type="caution">
    <text evidence="1">The sequence shown here is derived from an EMBL/GenBank/DDBJ whole genome shotgun (WGS) entry which is preliminary data.</text>
</comment>
<sequence length="223" mass="23955">MVREGEAVVKSGLCIARPRAVHACHARLAHDSDAALKEEPRVPDAKGSIRFTARLHRPAEPKRATWTFVMVPEASSRKLPTRASTAVDGALDGHPFTAILEPDGAGAHWLKVPAALREAAGVSEGDTVSLDIRPAAKQPEPRVPADLRQALQAAPDALATWKDITPAARRDWILWITTAKQATTRSRRIGNACDMLAGGKRRVCCFDRTGIYGGNIRAPVPAG</sequence>
<evidence type="ECO:0000313" key="1">
    <source>
        <dbReference type="EMBL" id="MBB1089130.1"/>
    </source>
</evidence>
<name>A0A7W3YFA4_9GAMM</name>
<keyword evidence="2" id="KW-1185">Reference proteome</keyword>
<dbReference type="SUPFAM" id="SSF141694">
    <property type="entry name" value="AF2212/PG0164-like"/>
    <property type="match status" value="1"/>
</dbReference>
<dbReference type="InterPro" id="IPR015018">
    <property type="entry name" value="DUF1905"/>
</dbReference>
<protein>
    <submittedName>
        <fullName evidence="1">DUF1905 domain-containing protein</fullName>
    </submittedName>
</protein>
<dbReference type="Pfam" id="PF08922">
    <property type="entry name" value="DUF1905"/>
    <property type="match status" value="1"/>
</dbReference>
<dbReference type="Proteomes" id="UP000552587">
    <property type="component" value="Unassembled WGS sequence"/>
</dbReference>